<dbReference type="OrthoDB" id="5984892at2759"/>
<dbReference type="eggNOG" id="ENOG502T5TW">
    <property type="taxonomic scope" value="Eukaryota"/>
</dbReference>
<feature type="region of interest" description="Disordered" evidence="1">
    <location>
        <begin position="79"/>
        <end position="101"/>
    </location>
</feature>
<name>B3RQ13_TRIAD</name>
<dbReference type="HOGENOM" id="CLU_2295200_0_0_1"/>
<proteinExistence type="predicted"/>
<keyword evidence="3" id="KW-1185">Reference proteome</keyword>
<accession>B3RQ13</accession>
<evidence type="ECO:0000313" key="3">
    <source>
        <dbReference type="Proteomes" id="UP000009022"/>
    </source>
</evidence>
<reference evidence="2 3" key="1">
    <citation type="journal article" date="2008" name="Nature">
        <title>The Trichoplax genome and the nature of placozoans.</title>
        <authorList>
            <person name="Srivastava M."/>
            <person name="Begovic E."/>
            <person name="Chapman J."/>
            <person name="Putnam N.H."/>
            <person name="Hellsten U."/>
            <person name="Kawashima T."/>
            <person name="Kuo A."/>
            <person name="Mitros T."/>
            <person name="Salamov A."/>
            <person name="Carpenter M.L."/>
            <person name="Signorovitch A.Y."/>
            <person name="Moreno M.A."/>
            <person name="Kamm K."/>
            <person name="Grimwood J."/>
            <person name="Schmutz J."/>
            <person name="Shapiro H."/>
            <person name="Grigoriev I.V."/>
            <person name="Buss L.W."/>
            <person name="Schierwater B."/>
            <person name="Dellaporta S.L."/>
            <person name="Rokhsar D.S."/>
        </authorList>
    </citation>
    <scope>NUCLEOTIDE SEQUENCE [LARGE SCALE GENOMIC DNA]</scope>
    <source>
        <strain evidence="2 3">Grell-BS-1999</strain>
    </source>
</reference>
<dbReference type="CTD" id="6751323"/>
<dbReference type="EMBL" id="DS985242">
    <property type="protein sequence ID" value="EDV27741.1"/>
    <property type="molecule type" value="Genomic_DNA"/>
</dbReference>
<feature type="compositionally biased region" description="Basic and acidic residues" evidence="1">
    <location>
        <begin position="85"/>
        <end position="101"/>
    </location>
</feature>
<evidence type="ECO:0008006" key="4">
    <source>
        <dbReference type="Google" id="ProtNLM"/>
    </source>
</evidence>
<dbReference type="InParanoid" id="B3RQ13"/>
<gene>
    <name evidence="2" type="ORF">TRIADDRAFT_53739</name>
</gene>
<evidence type="ECO:0000256" key="1">
    <source>
        <dbReference type="SAM" id="MobiDB-lite"/>
    </source>
</evidence>
<dbReference type="AlphaFoldDB" id="B3RQ13"/>
<sequence>MAVIHKRKMSEPLDVAVVEAFEVCSSVDLFRKYEYPPPDNLKVCNHLLDKYEEEIEMLLMKKVEDPEQKICFELSKACGGNTTGKDSKLTSEKNNENKDEL</sequence>
<protein>
    <recommendedName>
        <fullName evidence="4">DUF3456 domain-containing protein</fullName>
    </recommendedName>
</protein>
<evidence type="ECO:0000313" key="2">
    <source>
        <dbReference type="EMBL" id="EDV27741.1"/>
    </source>
</evidence>
<dbReference type="KEGG" id="tad:TRIADDRAFT_53739"/>
<dbReference type="Proteomes" id="UP000009022">
    <property type="component" value="Unassembled WGS sequence"/>
</dbReference>
<organism evidence="2 3">
    <name type="scientific">Trichoplax adhaerens</name>
    <name type="common">Trichoplax reptans</name>
    <dbReference type="NCBI Taxonomy" id="10228"/>
    <lineage>
        <taxon>Eukaryota</taxon>
        <taxon>Metazoa</taxon>
        <taxon>Placozoa</taxon>
        <taxon>Uniplacotomia</taxon>
        <taxon>Trichoplacea</taxon>
        <taxon>Trichoplacidae</taxon>
        <taxon>Trichoplax</taxon>
    </lineage>
</organism>
<dbReference type="RefSeq" id="XP_002109575.1">
    <property type="nucleotide sequence ID" value="XM_002109539.1"/>
</dbReference>
<dbReference type="GeneID" id="6751323"/>